<sequence>MKLSTVFTVFALVLTAQGCDTYKYCACTDENGNTDDLTTSSVCSDTLINDQGYYECNKYQNYVWVVEGIDNCSFRKACQAKGAKGDSKCRAKVGIFKFKA</sequence>
<protein>
    <submittedName>
        <fullName evidence="1">Uncharacterized protein</fullName>
    </submittedName>
</protein>
<dbReference type="EMBL" id="VUJX02000010">
    <property type="protein sequence ID" value="KAL0931184.1"/>
    <property type="molecule type" value="Genomic_DNA"/>
</dbReference>
<proteinExistence type="predicted"/>
<gene>
    <name evidence="1" type="ORF">CTRU02_213919</name>
</gene>
<name>A0ACC3YH43_COLTU</name>
<comment type="caution">
    <text evidence="1">The sequence shown here is derived from an EMBL/GenBank/DDBJ whole genome shotgun (WGS) entry which is preliminary data.</text>
</comment>
<keyword evidence="2" id="KW-1185">Reference proteome</keyword>
<dbReference type="Proteomes" id="UP000805649">
    <property type="component" value="Unassembled WGS sequence"/>
</dbReference>
<evidence type="ECO:0000313" key="2">
    <source>
        <dbReference type="Proteomes" id="UP000805649"/>
    </source>
</evidence>
<evidence type="ECO:0000313" key="1">
    <source>
        <dbReference type="EMBL" id="KAL0931184.1"/>
    </source>
</evidence>
<reference evidence="1 2" key="1">
    <citation type="journal article" date="2020" name="Phytopathology">
        <title>Genome Sequence Resources of Colletotrichum truncatum, C. plurivorum, C. musicola, and C. sojae: Four Species Pathogenic to Soybean (Glycine max).</title>
        <authorList>
            <person name="Rogerio F."/>
            <person name="Boufleur T.R."/>
            <person name="Ciampi-Guillardi M."/>
            <person name="Sukno S.A."/>
            <person name="Thon M.R."/>
            <person name="Massola Junior N.S."/>
            <person name="Baroncelli R."/>
        </authorList>
    </citation>
    <scope>NUCLEOTIDE SEQUENCE [LARGE SCALE GENOMIC DNA]</scope>
    <source>
        <strain evidence="1 2">CMES1059</strain>
    </source>
</reference>
<organism evidence="1 2">
    <name type="scientific">Colletotrichum truncatum</name>
    <name type="common">Anthracnose fungus</name>
    <name type="synonym">Colletotrichum capsici</name>
    <dbReference type="NCBI Taxonomy" id="5467"/>
    <lineage>
        <taxon>Eukaryota</taxon>
        <taxon>Fungi</taxon>
        <taxon>Dikarya</taxon>
        <taxon>Ascomycota</taxon>
        <taxon>Pezizomycotina</taxon>
        <taxon>Sordariomycetes</taxon>
        <taxon>Hypocreomycetidae</taxon>
        <taxon>Glomerellales</taxon>
        <taxon>Glomerellaceae</taxon>
        <taxon>Colletotrichum</taxon>
        <taxon>Colletotrichum truncatum species complex</taxon>
    </lineage>
</organism>
<accession>A0ACC3YH43</accession>